<sequence>MLKSVWDFIPCGREVSIRNPHLVVESFGMQQTDFSHFSKGTNRLKIKSKESAYTLYAVDDRPTKIMFQQDYDHRLPLLQNNNSSSNNNDDKNNKNKRPVLNPAMPLEEELYVEGSTVMWSRGGHLVKSFKYEMEKQPVEIALFAWFPFERASIIDSQSPIYSSIDEREQDIINDQDDDEFNANDNVDLLKRILQNSTMFSVTSTNRLGKRKRRNDPMKHQQKDGQKRRKNDRTILRKALCIILRDTVKIHFEDGMMYSVHLPFPVQNACALNVGLLLEPKRGELVTDDHGITFISITDPAKEAEWVTKAEDLNDNYRSFSFDNNKTTPAAHELVFATTVEDYGTKQQRQQQLVITYNDKKFAHSIWLYSDQKDRVLPFKKRKPAFHNTLPTPKSKGKQRKNLTSPSPIATTPPPLSRKDSFVQFHEDFSSDTDQLYGSEAGDSFTESTDTAGLYLHLLHEEKPTRRGKGRQSSVFIAHDTDGSEILCIMKKKDGLLLCLSVPQLLQRRPEPFIARIAASHAVPVVSKKGSREIVIVRDNKLQLVVDIRQQLLIPLVIPQYLNDGQRIPNDITDLRDSTVSRFNIISTDGKIRRCQVDITPESGMVLDGITALGCALSIQKYGLFRKRFIEYCFTAVQNNTLDKSRGDIEWEAFIITLLSFFPLQTNNDAMDLCSNDQEILAASVFKARLLPPKLRALVRASIDPASQASIKVRSLMTRSMELSEKNAKEGDGQAMDFLNESDNIIRYLHLQYEDYHVSKVKRQEMLQNIGLLLVILCTLLRKKTWIKYYATHGSGLGPFDNIIQLSSPPIPTSRRYIDPPDIINTLYYFPPTTENPTKLDEIFGVARIDPLSLDNQQQHQQNSYGRTVKMVWMLYEALGTNGPEKMIMRMVEEGIYRREIEDIDDFIARPLLDVLESYCEKPLMTWTPEHYRIIGRPDMAEQMSIVSTAIDPNAEKFRLPVQEVGVIDAKKNSIWSEKSTQDTESTTVAFESDKLNSDTENLRFGYTGVLETVRASLDSTRVPEIVVPDRPDLADEEVTAEHQVHVVNLVQRTLALSVGRGLYSYGTYKPDLTKAFPIETINLSAKLLPLRTVVAVEERTWNQEYLNWAQFHNGVAAGLRISPSHKVSGSWIVFSNPDELKPEHGGFLLALGLNGNLKHLPLIHWYRYMTQSCELATAGFVLGAAAAYRGTKDSKITKLLSVHIPALLPEQSTTLRHSILIQATCLLSLGLVYMGSCDRLMSSIMVNEMNRQAYADASMMDTDFESCSLAAGFALGYITLGSGGETPSLADLQLSNTLQELITGQARAAAAAAPPRDPSAPGSGGVGPGGGAGPSGSGSSGGGSSHTPGTGSGGVNAGSKQQQQQQKFVNLDVTSAGATIALGLMYLKTENTRVAEQIDVLETRPYLNYIRPDYLLVRIVAKNLIMWNNIRPTDVWIDQQLPSFMRKEHHSDKDNKKVEEDWQIEASKQAMFNIVAGACLCIGLRYAGSDNQEAFQCLLDRLDYFIRLSNTASVSFQEHITKNAVKTAVDVVATAAAMVVAGTGNLKLLARLKQLHGRVHSNVNYGNHMATHMAMGLLFAGLGGYTLKTTNEAIAGLLTAFYPFYPISPDDNRYSLQAFRHLWTLALDVRWLTPFDVDTVKPCRVPLRLTMYEDEPWLPESERQIKEIRVIAPTVIPTYTLIKSIQLDSPRYLPICIHMDGTSYQQSVLDSGMLCIQRRPGRMTHDEVT</sequence>
<evidence type="ECO:0000259" key="7">
    <source>
        <dbReference type="Pfam" id="PF12859"/>
    </source>
</evidence>
<feature type="domain" description="Anaphase-promoting complex subunit 1 beta-sandwich" evidence="8">
    <location>
        <begin position="1630"/>
        <end position="1715"/>
    </location>
</feature>
<dbReference type="InterPro" id="IPR024990">
    <property type="entry name" value="Apc1"/>
</dbReference>
<dbReference type="GO" id="GO:0031145">
    <property type="term" value="P:anaphase-promoting complex-dependent catabolic process"/>
    <property type="evidence" value="ECO:0007669"/>
    <property type="project" value="TreeGrafter"/>
</dbReference>
<dbReference type="PANTHER" id="PTHR12827:SF3">
    <property type="entry name" value="ANAPHASE-PROMOTING COMPLEX SUBUNIT 1"/>
    <property type="match status" value="1"/>
</dbReference>
<dbReference type="Pfam" id="PF12859">
    <property type="entry name" value="ANAPC1"/>
    <property type="match status" value="1"/>
</dbReference>
<proteinExistence type="inferred from homology"/>
<dbReference type="EMBL" id="JAEPRB010000175">
    <property type="protein sequence ID" value="KAG2219538.1"/>
    <property type="molecule type" value="Genomic_DNA"/>
</dbReference>
<feature type="compositionally biased region" description="Basic and acidic residues" evidence="6">
    <location>
        <begin position="214"/>
        <end position="224"/>
    </location>
</feature>
<comment type="similarity">
    <text evidence="1">Belongs to the APC1 family.</text>
</comment>
<evidence type="ECO:0000259" key="8">
    <source>
        <dbReference type="Pfam" id="PF21282"/>
    </source>
</evidence>
<evidence type="ECO:0000256" key="4">
    <source>
        <dbReference type="ARBA" id="ARBA00022776"/>
    </source>
</evidence>
<feature type="region of interest" description="Disordered" evidence="6">
    <location>
        <begin position="202"/>
        <end position="230"/>
    </location>
</feature>
<evidence type="ECO:0000313" key="10">
    <source>
        <dbReference type="Proteomes" id="UP000646827"/>
    </source>
</evidence>
<dbReference type="GO" id="GO:0051301">
    <property type="term" value="P:cell division"/>
    <property type="evidence" value="ECO:0007669"/>
    <property type="project" value="UniProtKB-KW"/>
</dbReference>
<evidence type="ECO:0000256" key="3">
    <source>
        <dbReference type="ARBA" id="ARBA00022737"/>
    </source>
</evidence>
<dbReference type="GO" id="GO:0070979">
    <property type="term" value="P:protein K11-linked ubiquitination"/>
    <property type="evidence" value="ECO:0007669"/>
    <property type="project" value="TreeGrafter"/>
</dbReference>
<reference evidence="9 10" key="1">
    <citation type="submission" date="2020-12" db="EMBL/GenBank/DDBJ databases">
        <title>Metabolic potential, ecology and presence of endohyphal bacteria is reflected in genomic diversity of Mucoromycotina.</title>
        <authorList>
            <person name="Muszewska A."/>
            <person name="Okrasinska A."/>
            <person name="Steczkiewicz K."/>
            <person name="Drgas O."/>
            <person name="Orlowska M."/>
            <person name="Perlinska-Lenart U."/>
            <person name="Aleksandrzak-Piekarczyk T."/>
            <person name="Szatraj K."/>
            <person name="Zielenkiewicz U."/>
            <person name="Pilsyk S."/>
            <person name="Malc E."/>
            <person name="Mieczkowski P."/>
            <person name="Kruszewska J.S."/>
            <person name="Biernat P."/>
            <person name="Pawlowska J."/>
        </authorList>
    </citation>
    <scope>NUCLEOTIDE SEQUENCE [LARGE SCALE GENOMIC DNA]</scope>
    <source>
        <strain evidence="9 10">CBS 142.35</strain>
    </source>
</reference>
<dbReference type="Proteomes" id="UP000646827">
    <property type="component" value="Unassembled WGS sequence"/>
</dbReference>
<dbReference type="InterPro" id="IPR049255">
    <property type="entry name" value="Apc1_N"/>
</dbReference>
<keyword evidence="3" id="KW-0677">Repeat</keyword>
<evidence type="ECO:0000256" key="1">
    <source>
        <dbReference type="ARBA" id="ARBA00010547"/>
    </source>
</evidence>
<dbReference type="InterPro" id="IPR011989">
    <property type="entry name" value="ARM-like"/>
</dbReference>
<dbReference type="OrthoDB" id="26401at2759"/>
<dbReference type="Pfam" id="PF21282">
    <property type="entry name" value="APC1_3rd"/>
    <property type="match status" value="1"/>
</dbReference>
<keyword evidence="2" id="KW-0132">Cell division</keyword>
<feature type="compositionally biased region" description="Gly residues" evidence="6">
    <location>
        <begin position="1322"/>
        <end position="1356"/>
    </location>
</feature>
<evidence type="ECO:0000313" key="9">
    <source>
        <dbReference type="EMBL" id="KAG2219538.1"/>
    </source>
</evidence>
<protein>
    <recommendedName>
        <fullName evidence="11">Anaphase-promoting complex subunit 1</fullName>
    </recommendedName>
</protein>
<keyword evidence="10" id="KW-1185">Reference proteome</keyword>
<feature type="region of interest" description="Disordered" evidence="6">
    <location>
        <begin position="1306"/>
        <end position="1366"/>
    </location>
</feature>
<evidence type="ECO:0000256" key="6">
    <source>
        <dbReference type="SAM" id="MobiDB-lite"/>
    </source>
</evidence>
<keyword evidence="4" id="KW-0498">Mitosis</keyword>
<keyword evidence="5" id="KW-0131">Cell cycle</keyword>
<feature type="region of interest" description="Disordered" evidence="6">
    <location>
        <begin position="77"/>
        <end position="100"/>
    </location>
</feature>
<dbReference type="GO" id="GO:0005680">
    <property type="term" value="C:anaphase-promoting complex"/>
    <property type="evidence" value="ECO:0007669"/>
    <property type="project" value="InterPro"/>
</dbReference>
<dbReference type="PANTHER" id="PTHR12827">
    <property type="entry name" value="MEIOTIC CHECKPOINT REGULATOR TSG24 FAMILY MEMBER"/>
    <property type="match status" value="1"/>
</dbReference>
<dbReference type="InterPro" id="IPR048971">
    <property type="entry name" value="Apc1_3rd"/>
</dbReference>
<name>A0A8H7S169_9FUNG</name>
<evidence type="ECO:0000256" key="5">
    <source>
        <dbReference type="ARBA" id="ARBA00023306"/>
    </source>
</evidence>
<dbReference type="GO" id="GO:0060090">
    <property type="term" value="F:molecular adaptor activity"/>
    <property type="evidence" value="ECO:0007669"/>
    <property type="project" value="TreeGrafter"/>
</dbReference>
<comment type="caution">
    <text evidence="9">The sequence shown here is derived from an EMBL/GenBank/DDBJ whole genome shotgun (WGS) entry which is preliminary data.</text>
</comment>
<evidence type="ECO:0008006" key="11">
    <source>
        <dbReference type="Google" id="ProtNLM"/>
    </source>
</evidence>
<feature type="region of interest" description="Disordered" evidence="6">
    <location>
        <begin position="382"/>
        <end position="415"/>
    </location>
</feature>
<gene>
    <name evidence="9" type="ORF">INT45_003103</name>
</gene>
<accession>A0A8H7S169</accession>
<organism evidence="9 10">
    <name type="scientific">Circinella minor</name>
    <dbReference type="NCBI Taxonomy" id="1195481"/>
    <lineage>
        <taxon>Eukaryota</taxon>
        <taxon>Fungi</taxon>
        <taxon>Fungi incertae sedis</taxon>
        <taxon>Mucoromycota</taxon>
        <taxon>Mucoromycotina</taxon>
        <taxon>Mucoromycetes</taxon>
        <taxon>Mucorales</taxon>
        <taxon>Lichtheimiaceae</taxon>
        <taxon>Circinella</taxon>
    </lineage>
</organism>
<dbReference type="GO" id="GO:0007091">
    <property type="term" value="P:metaphase/anaphase transition of mitotic cell cycle"/>
    <property type="evidence" value="ECO:0007669"/>
    <property type="project" value="TreeGrafter"/>
</dbReference>
<dbReference type="Gene3D" id="1.25.10.10">
    <property type="entry name" value="Leucine-rich Repeat Variant"/>
    <property type="match status" value="2"/>
</dbReference>
<feature type="domain" description="Anaphase-promoting complex subunit 1 N-terminal" evidence="7">
    <location>
        <begin position="102"/>
        <end position="280"/>
    </location>
</feature>
<evidence type="ECO:0000256" key="2">
    <source>
        <dbReference type="ARBA" id="ARBA00022618"/>
    </source>
</evidence>